<sequence length="195" mass="21313">MPSYSYILRIEAIEPDDDRLDALADVVDDVVFASRAGLASVTLVVESVTSRAAGIDAVRAARAAGLVPLRTIPDLVDRREISERVGVTRQAVGNWARGDRQGTTDFPAPYAFVSGEIWLWHDVAAWLRESGVFDEDLETPDWSDLIATDRWIADDPDARAPSDRFASEPVATGDWDFASSGYTLSRDEAREVAGS</sequence>
<reference evidence="1 2" key="1">
    <citation type="submission" date="2016-02" db="EMBL/GenBank/DDBJ databases">
        <authorList>
            <person name="Teng J.L."/>
            <person name="Tang Y."/>
            <person name="Huang Y."/>
            <person name="Guo F."/>
            <person name="Wei W."/>
            <person name="Chen J.H."/>
            <person name="Wong S.Y."/>
            <person name="Lau S.K."/>
            <person name="Woo P.C."/>
        </authorList>
    </citation>
    <scope>NUCLEOTIDE SEQUENCE [LARGE SCALE GENOMIC DNA]</scope>
    <source>
        <strain evidence="1 2">JCM 13375</strain>
    </source>
</reference>
<organism evidence="1 2">
    <name type="scientific">Tsukamurella pseudospumae</name>
    <dbReference type="NCBI Taxonomy" id="239498"/>
    <lineage>
        <taxon>Bacteria</taxon>
        <taxon>Bacillati</taxon>
        <taxon>Actinomycetota</taxon>
        <taxon>Actinomycetes</taxon>
        <taxon>Mycobacteriales</taxon>
        <taxon>Tsukamurellaceae</taxon>
        <taxon>Tsukamurella</taxon>
    </lineage>
</organism>
<evidence type="ECO:0008006" key="3">
    <source>
        <dbReference type="Google" id="ProtNLM"/>
    </source>
</evidence>
<evidence type="ECO:0000313" key="1">
    <source>
        <dbReference type="EMBL" id="KXP00708.1"/>
    </source>
</evidence>
<proteinExistence type="predicted"/>
<gene>
    <name evidence="1" type="ORF">AXK61_14485</name>
</gene>
<evidence type="ECO:0000313" key="2">
    <source>
        <dbReference type="Proteomes" id="UP000070409"/>
    </source>
</evidence>
<name>A0A137ZR99_9ACTN</name>
<dbReference type="RefSeq" id="WP_068744013.1">
    <property type="nucleotide sequence ID" value="NZ_LSRE01000004.1"/>
</dbReference>
<dbReference type="EMBL" id="LSRE01000004">
    <property type="protein sequence ID" value="KXP00708.1"/>
    <property type="molecule type" value="Genomic_DNA"/>
</dbReference>
<dbReference type="Proteomes" id="UP000070409">
    <property type="component" value="Unassembled WGS sequence"/>
</dbReference>
<accession>A0A137ZR99</accession>
<comment type="caution">
    <text evidence="1">The sequence shown here is derived from an EMBL/GenBank/DDBJ whole genome shotgun (WGS) entry which is preliminary data.</text>
</comment>
<keyword evidence="2" id="KW-1185">Reference proteome</keyword>
<protein>
    <recommendedName>
        <fullName evidence="3">DNA-binding protein</fullName>
    </recommendedName>
</protein>